<dbReference type="InterPro" id="IPR052046">
    <property type="entry name" value="GH57_Enzymes"/>
</dbReference>
<organism evidence="6 7">
    <name type="scientific">Gilvimarinus japonicus</name>
    <dbReference type="NCBI Taxonomy" id="1796469"/>
    <lineage>
        <taxon>Bacteria</taxon>
        <taxon>Pseudomonadati</taxon>
        <taxon>Pseudomonadota</taxon>
        <taxon>Gammaproteobacteria</taxon>
        <taxon>Cellvibrionales</taxon>
        <taxon>Cellvibrionaceae</taxon>
        <taxon>Gilvimarinus</taxon>
    </lineage>
</organism>
<comment type="caution">
    <text evidence="6">The sequence shown here is derived from an EMBL/GenBank/DDBJ whole genome shotgun (WGS) entry which is preliminary data.</text>
</comment>
<protein>
    <submittedName>
        <fullName evidence="6">Glycoside hydrolase</fullName>
    </submittedName>
</protein>
<comment type="similarity">
    <text evidence="1 3">Belongs to the glycosyl hydrolase 57 family.</text>
</comment>
<dbReference type="Gene3D" id="3.20.110.10">
    <property type="entry name" value="Glycoside hydrolase 38, N terminal domain"/>
    <property type="match status" value="1"/>
</dbReference>
<dbReference type="InterPro" id="IPR027291">
    <property type="entry name" value="Glyco_hydro_38_N_sf"/>
</dbReference>
<dbReference type="Pfam" id="PF03065">
    <property type="entry name" value="Glyco_hydro_57"/>
    <property type="match status" value="1"/>
</dbReference>
<dbReference type="RefSeq" id="WP_382415615.1">
    <property type="nucleotide sequence ID" value="NZ_AP031500.1"/>
</dbReference>
<dbReference type="GO" id="GO:0016787">
    <property type="term" value="F:hydrolase activity"/>
    <property type="evidence" value="ECO:0007669"/>
    <property type="project" value="UniProtKB-KW"/>
</dbReference>
<dbReference type="CDD" id="cd10796">
    <property type="entry name" value="GH57N_APU"/>
    <property type="match status" value="1"/>
</dbReference>
<proteinExistence type="inferred from homology"/>
<keyword evidence="6" id="KW-0378">Hydrolase</keyword>
<sequence length="578" mass="65280">MSGVPETSVVFLWHMHQPDYRDCLTGEYYFPWTYLHAIKDYTDMAAHLENNPGSKAVFNYVPILIEQLVDYDQQLNAYLTKGELLSDPLLALLTNAERPEPGSERFADLLQKCTRANRERIIERFKPYQHLMGLYDNAQEVEGADRYFNQQYLTDLCVWYHLGWLGETVRRDNPIIERLQQQSFNYTADHCRDLLQVIYSAISGIIPRHKKLAESGQAELITSPYAHPILPLLLDFNSTHDAMPAAPLPNSGEYPGGEARAHWQMQKGLDVFKQHFGNMPKGCWASEGALSDAALKVLSEHGIRWTATGDSVLFNSLQNSANSTAADKIKSEPDTRHTAFQVGEGDVHVFFRDDGLSDKIGFEYANWHADDAVGDFVHHLENIAKAAPADNHTVISIIMDGENAWEYYPENAWYFIDALYKKIEAHPYLTTRTYSEVLELADNQAPLNTIPLEHLCAGSWVYGTFSTWIGEAEKNHAWDILCEVKRAYDQVIDSGTLDQQQSAEASLQLALCEGSDWFWWFGDYNPSDSVKDFDRLYRQHVSNLYTSLGLVPPSSLDTPISTGSGAPANGGVMRQGHQ</sequence>
<evidence type="ECO:0000313" key="7">
    <source>
        <dbReference type="Proteomes" id="UP001595548"/>
    </source>
</evidence>
<feature type="domain" description="Glycoside hydrolase family 57 N-terminal" evidence="5">
    <location>
        <begin position="10"/>
        <end position="439"/>
    </location>
</feature>
<reference evidence="7" key="1">
    <citation type="journal article" date="2019" name="Int. J. Syst. Evol. Microbiol.">
        <title>The Global Catalogue of Microorganisms (GCM) 10K type strain sequencing project: providing services to taxonomists for standard genome sequencing and annotation.</title>
        <authorList>
            <consortium name="The Broad Institute Genomics Platform"/>
            <consortium name="The Broad Institute Genome Sequencing Center for Infectious Disease"/>
            <person name="Wu L."/>
            <person name="Ma J."/>
        </authorList>
    </citation>
    <scope>NUCLEOTIDE SEQUENCE [LARGE SCALE GENOMIC DNA]</scope>
    <source>
        <strain evidence="7">KCTC 52141</strain>
    </source>
</reference>
<dbReference type="SUPFAM" id="SSF88713">
    <property type="entry name" value="Glycoside hydrolase/deacetylase"/>
    <property type="match status" value="1"/>
</dbReference>
<keyword evidence="7" id="KW-1185">Reference proteome</keyword>
<dbReference type="InterPro" id="IPR004300">
    <property type="entry name" value="Glyco_hydro_57_N"/>
</dbReference>
<dbReference type="EMBL" id="JBHRTL010000006">
    <property type="protein sequence ID" value="MFC3155070.1"/>
    <property type="molecule type" value="Genomic_DNA"/>
</dbReference>
<dbReference type="PANTHER" id="PTHR36306:SF1">
    <property type="entry name" value="ALPHA-AMYLASE-RELATED"/>
    <property type="match status" value="1"/>
</dbReference>
<dbReference type="PANTHER" id="PTHR36306">
    <property type="entry name" value="ALPHA-AMYLASE-RELATED-RELATED"/>
    <property type="match status" value="1"/>
</dbReference>
<keyword evidence="2 3" id="KW-0119">Carbohydrate metabolism</keyword>
<evidence type="ECO:0000256" key="1">
    <source>
        <dbReference type="ARBA" id="ARBA00006821"/>
    </source>
</evidence>
<evidence type="ECO:0000313" key="6">
    <source>
        <dbReference type="EMBL" id="MFC3155070.1"/>
    </source>
</evidence>
<evidence type="ECO:0000259" key="5">
    <source>
        <dbReference type="Pfam" id="PF03065"/>
    </source>
</evidence>
<evidence type="ECO:0000256" key="4">
    <source>
        <dbReference type="SAM" id="MobiDB-lite"/>
    </source>
</evidence>
<dbReference type="InterPro" id="IPR011330">
    <property type="entry name" value="Glyco_hydro/deAcase_b/a-brl"/>
</dbReference>
<name>A0ABV7HMI6_9GAMM</name>
<accession>A0ABV7HMI6</accession>
<dbReference type="Proteomes" id="UP001595548">
    <property type="component" value="Unassembled WGS sequence"/>
</dbReference>
<gene>
    <name evidence="6" type="ORF">ACFOEB_07645</name>
</gene>
<evidence type="ECO:0000256" key="3">
    <source>
        <dbReference type="RuleBase" id="RU361196"/>
    </source>
</evidence>
<evidence type="ECO:0000256" key="2">
    <source>
        <dbReference type="ARBA" id="ARBA00023277"/>
    </source>
</evidence>
<feature type="region of interest" description="Disordered" evidence="4">
    <location>
        <begin position="559"/>
        <end position="578"/>
    </location>
</feature>